<evidence type="ECO:0000256" key="10">
    <source>
        <dbReference type="SAM" id="Phobius"/>
    </source>
</evidence>
<accession>A0AAD1RYM6</accession>
<protein>
    <submittedName>
        <fullName evidence="12">Mas-related G- coupled receptor member D-like</fullName>
    </submittedName>
</protein>
<keyword evidence="5 10" id="KW-0472">Membrane</keyword>
<comment type="similarity">
    <text evidence="8">Belongs to the G-protein coupled receptor 1 family.</text>
</comment>
<dbReference type="PANTHER" id="PTHR11334">
    <property type="entry name" value="MAS-RELATED G-PROTEIN COUPLED RECEPTOR"/>
    <property type="match status" value="1"/>
</dbReference>
<dbReference type="GO" id="GO:0005886">
    <property type="term" value="C:plasma membrane"/>
    <property type="evidence" value="ECO:0007669"/>
    <property type="project" value="TreeGrafter"/>
</dbReference>
<dbReference type="InterPro" id="IPR017452">
    <property type="entry name" value="GPCR_Rhodpsn_7TM"/>
</dbReference>
<feature type="compositionally biased region" description="Basic and acidic residues" evidence="9">
    <location>
        <begin position="309"/>
        <end position="322"/>
    </location>
</feature>
<feature type="region of interest" description="Disordered" evidence="9">
    <location>
        <begin position="309"/>
        <end position="340"/>
    </location>
</feature>
<keyword evidence="6 8" id="KW-0675">Receptor</keyword>
<dbReference type="SUPFAM" id="SSF81321">
    <property type="entry name" value="Family A G protein-coupled receptor-like"/>
    <property type="match status" value="1"/>
</dbReference>
<name>A0AAD1RYM6_PELCU</name>
<gene>
    <name evidence="12" type="ORF">PECUL_23A031243</name>
</gene>
<dbReference type="PRINTS" id="PR00237">
    <property type="entry name" value="GPCRRHODOPSN"/>
</dbReference>
<evidence type="ECO:0000259" key="11">
    <source>
        <dbReference type="PROSITE" id="PS50262"/>
    </source>
</evidence>
<feature type="transmembrane region" description="Helical" evidence="10">
    <location>
        <begin position="187"/>
        <end position="214"/>
    </location>
</feature>
<dbReference type="Pfam" id="PF00001">
    <property type="entry name" value="7tm_1"/>
    <property type="match status" value="1"/>
</dbReference>
<reference evidence="12" key="1">
    <citation type="submission" date="2022-03" db="EMBL/GenBank/DDBJ databases">
        <authorList>
            <person name="Alioto T."/>
            <person name="Alioto T."/>
            <person name="Gomez Garrido J."/>
        </authorList>
    </citation>
    <scope>NUCLEOTIDE SEQUENCE</scope>
</reference>
<organism evidence="12 13">
    <name type="scientific">Pelobates cultripes</name>
    <name type="common">Western spadefoot toad</name>
    <dbReference type="NCBI Taxonomy" id="61616"/>
    <lineage>
        <taxon>Eukaryota</taxon>
        <taxon>Metazoa</taxon>
        <taxon>Chordata</taxon>
        <taxon>Craniata</taxon>
        <taxon>Vertebrata</taxon>
        <taxon>Euteleostomi</taxon>
        <taxon>Amphibia</taxon>
        <taxon>Batrachia</taxon>
        <taxon>Anura</taxon>
        <taxon>Pelobatoidea</taxon>
        <taxon>Pelobatidae</taxon>
        <taxon>Pelobates</taxon>
    </lineage>
</organism>
<dbReference type="EMBL" id="OW240915">
    <property type="protein sequence ID" value="CAH2284245.1"/>
    <property type="molecule type" value="Genomic_DNA"/>
</dbReference>
<evidence type="ECO:0000313" key="12">
    <source>
        <dbReference type="EMBL" id="CAH2284245.1"/>
    </source>
</evidence>
<keyword evidence="3 10" id="KW-1133">Transmembrane helix</keyword>
<evidence type="ECO:0000256" key="2">
    <source>
        <dbReference type="ARBA" id="ARBA00022692"/>
    </source>
</evidence>
<evidence type="ECO:0000256" key="8">
    <source>
        <dbReference type="RuleBase" id="RU000688"/>
    </source>
</evidence>
<keyword evidence="2 8" id="KW-0812">Transmembrane</keyword>
<evidence type="ECO:0000256" key="5">
    <source>
        <dbReference type="ARBA" id="ARBA00023136"/>
    </source>
</evidence>
<dbReference type="InterPro" id="IPR000276">
    <property type="entry name" value="GPCR_Rhodpsn"/>
</dbReference>
<keyword evidence="7 8" id="KW-0807">Transducer</keyword>
<feature type="transmembrane region" description="Helical" evidence="10">
    <location>
        <begin position="105"/>
        <end position="127"/>
    </location>
</feature>
<feature type="compositionally biased region" description="Basic and acidic residues" evidence="9">
    <location>
        <begin position="331"/>
        <end position="340"/>
    </location>
</feature>
<evidence type="ECO:0000256" key="3">
    <source>
        <dbReference type="ARBA" id="ARBA00022989"/>
    </source>
</evidence>
<dbReference type="Gene3D" id="1.20.1070.10">
    <property type="entry name" value="Rhodopsin 7-helix transmembrane proteins"/>
    <property type="match status" value="1"/>
</dbReference>
<feature type="transmembrane region" description="Helical" evidence="10">
    <location>
        <begin position="66"/>
        <end position="93"/>
    </location>
</feature>
<dbReference type="PROSITE" id="PS50262">
    <property type="entry name" value="G_PROTEIN_RECEP_F1_2"/>
    <property type="match status" value="1"/>
</dbReference>
<sequence length="340" mass="39114">MDFNDTNMTDLHNTTNDNGGYNPDANIHFTGASAVAIALCLFGIVGNVIVFWFLAFRIKRNKYTVYIMNLAIADFIFLLFTALIMMLYINTLIVENSNFTGRNSFYIFLEIFYDTAQYSGMFFLTAISMERCLSVMFPMWYHCNRPKNLSSIVCLVLWFVGCSESLIENLACPPEDFAAQTNVCTGVELMTFTIGVGICLPLMVLCSFALLIRVGRIFQRQYPPKLYIIIIVAVIIFILSVVPFNFIWFLMYFQLLKLDVQYVSIYYASVFSTSLNSTINPYIYFIVGRQWREKSHHSIHDALQRAFKDDEEIQDAKEKSDKTNSSSCRIKSTDEEKRVN</sequence>
<dbReference type="AlphaFoldDB" id="A0AAD1RYM6"/>
<keyword evidence="4 8" id="KW-0297">G-protein coupled receptor</keyword>
<dbReference type="GO" id="GO:0004930">
    <property type="term" value="F:G protein-coupled receptor activity"/>
    <property type="evidence" value="ECO:0007669"/>
    <property type="project" value="UniProtKB-KW"/>
</dbReference>
<evidence type="ECO:0000256" key="9">
    <source>
        <dbReference type="SAM" id="MobiDB-lite"/>
    </source>
</evidence>
<evidence type="ECO:0000313" key="13">
    <source>
        <dbReference type="Proteomes" id="UP001295444"/>
    </source>
</evidence>
<dbReference type="PANTHER" id="PTHR11334:SF65">
    <property type="entry name" value="MAS-RELATED G-PROTEIN COUPLED RECEPTOR MEMBER D"/>
    <property type="match status" value="1"/>
</dbReference>
<keyword evidence="13" id="KW-1185">Reference proteome</keyword>
<dbReference type="Proteomes" id="UP001295444">
    <property type="component" value="Chromosome 04"/>
</dbReference>
<feature type="domain" description="G-protein coupled receptors family 1 profile" evidence="11">
    <location>
        <begin position="46"/>
        <end position="284"/>
    </location>
</feature>
<dbReference type="FunFam" id="1.20.1070.10:FF:000533">
    <property type="entry name" value="MAS1 proto-oncogene-like, G protein-coupled receptor"/>
    <property type="match status" value="1"/>
</dbReference>
<feature type="transmembrane region" description="Helical" evidence="10">
    <location>
        <begin position="27"/>
        <end position="54"/>
    </location>
</feature>
<dbReference type="PRINTS" id="PR02108">
    <property type="entry name" value="MRGPCRFAMILY"/>
</dbReference>
<feature type="transmembrane region" description="Helical" evidence="10">
    <location>
        <begin position="265"/>
        <end position="287"/>
    </location>
</feature>
<evidence type="ECO:0000256" key="7">
    <source>
        <dbReference type="ARBA" id="ARBA00023224"/>
    </source>
</evidence>
<dbReference type="PROSITE" id="PS00237">
    <property type="entry name" value="G_PROTEIN_RECEP_F1_1"/>
    <property type="match status" value="1"/>
</dbReference>
<proteinExistence type="inferred from homology"/>
<dbReference type="InterPro" id="IPR026234">
    <property type="entry name" value="MRGPCRFAMILY"/>
</dbReference>
<evidence type="ECO:0000256" key="6">
    <source>
        <dbReference type="ARBA" id="ARBA00023170"/>
    </source>
</evidence>
<feature type="transmembrane region" description="Helical" evidence="10">
    <location>
        <begin position="226"/>
        <end position="253"/>
    </location>
</feature>
<feature type="transmembrane region" description="Helical" evidence="10">
    <location>
        <begin position="148"/>
        <end position="167"/>
    </location>
</feature>
<evidence type="ECO:0000256" key="4">
    <source>
        <dbReference type="ARBA" id="ARBA00023040"/>
    </source>
</evidence>
<comment type="subcellular location">
    <subcellularLocation>
        <location evidence="1">Membrane</location>
        <topology evidence="1">Multi-pass membrane protein</topology>
    </subcellularLocation>
</comment>
<evidence type="ECO:0000256" key="1">
    <source>
        <dbReference type="ARBA" id="ARBA00004141"/>
    </source>
</evidence>